<proteinExistence type="predicted"/>
<dbReference type="SUPFAM" id="SSF56112">
    <property type="entry name" value="Protein kinase-like (PK-like)"/>
    <property type="match status" value="1"/>
</dbReference>
<dbReference type="SMART" id="SM00458">
    <property type="entry name" value="RICIN"/>
    <property type="match status" value="1"/>
</dbReference>
<dbReference type="InterPro" id="IPR000772">
    <property type="entry name" value="Ricin_B_lectin"/>
</dbReference>
<feature type="domain" description="Protein kinase" evidence="10">
    <location>
        <begin position="12"/>
        <end position="266"/>
    </location>
</feature>
<evidence type="ECO:0000256" key="8">
    <source>
        <dbReference type="SAM" id="MobiDB-lite"/>
    </source>
</evidence>
<evidence type="ECO:0000256" key="5">
    <source>
        <dbReference type="ARBA" id="ARBA00022777"/>
    </source>
</evidence>
<dbReference type="PROSITE" id="PS00108">
    <property type="entry name" value="PROTEIN_KINASE_ST"/>
    <property type="match status" value="1"/>
</dbReference>
<dbReference type="InterPro" id="IPR017441">
    <property type="entry name" value="Protein_kinase_ATP_BS"/>
</dbReference>
<feature type="compositionally biased region" description="Basic residues" evidence="8">
    <location>
        <begin position="325"/>
        <end position="343"/>
    </location>
</feature>
<feature type="compositionally biased region" description="Low complexity" evidence="8">
    <location>
        <begin position="385"/>
        <end position="423"/>
    </location>
</feature>
<keyword evidence="2 11" id="KW-0723">Serine/threonine-protein kinase</keyword>
<accession>A0ABV9AGB2</accession>
<evidence type="ECO:0000313" key="12">
    <source>
        <dbReference type="Proteomes" id="UP001595839"/>
    </source>
</evidence>
<evidence type="ECO:0000256" key="1">
    <source>
        <dbReference type="ARBA" id="ARBA00012513"/>
    </source>
</evidence>
<dbReference type="PROSITE" id="PS50011">
    <property type="entry name" value="PROTEIN_KINASE_DOM"/>
    <property type="match status" value="1"/>
</dbReference>
<keyword evidence="9" id="KW-0812">Transmembrane</keyword>
<dbReference type="SMART" id="SM00220">
    <property type="entry name" value="S_TKc"/>
    <property type="match status" value="1"/>
</dbReference>
<dbReference type="PROSITE" id="PS50231">
    <property type="entry name" value="RICIN_B_LECTIN"/>
    <property type="match status" value="1"/>
</dbReference>
<keyword evidence="12" id="KW-1185">Reference proteome</keyword>
<gene>
    <name evidence="11" type="ORF">ACFPIH_05225</name>
</gene>
<name>A0ABV9AGB2_9ACTN</name>
<feature type="region of interest" description="Disordered" evidence="8">
    <location>
        <begin position="271"/>
        <end position="343"/>
    </location>
</feature>
<dbReference type="EMBL" id="JBHSFK010000003">
    <property type="protein sequence ID" value="MFC4498925.1"/>
    <property type="molecule type" value="Genomic_DNA"/>
</dbReference>
<reference evidence="12" key="1">
    <citation type="journal article" date="2019" name="Int. J. Syst. Evol. Microbiol.">
        <title>The Global Catalogue of Microorganisms (GCM) 10K type strain sequencing project: providing services to taxonomists for standard genome sequencing and annotation.</title>
        <authorList>
            <consortium name="The Broad Institute Genomics Platform"/>
            <consortium name="The Broad Institute Genome Sequencing Center for Infectious Disease"/>
            <person name="Wu L."/>
            <person name="Ma J."/>
        </authorList>
    </citation>
    <scope>NUCLEOTIDE SEQUENCE [LARGE SCALE GENOMIC DNA]</scope>
    <source>
        <strain evidence="12">CGMCC 4.7177</strain>
    </source>
</reference>
<dbReference type="PROSITE" id="PS00107">
    <property type="entry name" value="PROTEIN_KINASE_ATP"/>
    <property type="match status" value="1"/>
</dbReference>
<keyword evidence="4 7" id="KW-0547">Nucleotide-binding</keyword>
<evidence type="ECO:0000256" key="2">
    <source>
        <dbReference type="ARBA" id="ARBA00022527"/>
    </source>
</evidence>
<dbReference type="InterPro" id="IPR008271">
    <property type="entry name" value="Ser/Thr_kinase_AS"/>
</dbReference>
<evidence type="ECO:0000256" key="3">
    <source>
        <dbReference type="ARBA" id="ARBA00022679"/>
    </source>
</evidence>
<dbReference type="InterPro" id="IPR011009">
    <property type="entry name" value="Kinase-like_dom_sf"/>
</dbReference>
<dbReference type="InterPro" id="IPR000719">
    <property type="entry name" value="Prot_kinase_dom"/>
</dbReference>
<evidence type="ECO:0000313" key="11">
    <source>
        <dbReference type="EMBL" id="MFC4498925.1"/>
    </source>
</evidence>
<organism evidence="11 12">
    <name type="scientific">Streptomyces vulcanius</name>
    <dbReference type="NCBI Taxonomy" id="1441876"/>
    <lineage>
        <taxon>Bacteria</taxon>
        <taxon>Bacillati</taxon>
        <taxon>Actinomycetota</taxon>
        <taxon>Actinomycetes</taxon>
        <taxon>Kitasatosporales</taxon>
        <taxon>Streptomycetaceae</taxon>
        <taxon>Streptomyces</taxon>
    </lineage>
</organism>
<evidence type="ECO:0000256" key="6">
    <source>
        <dbReference type="ARBA" id="ARBA00022840"/>
    </source>
</evidence>
<feature type="region of interest" description="Disordered" evidence="8">
    <location>
        <begin position="369"/>
        <end position="448"/>
    </location>
</feature>
<dbReference type="Gene3D" id="3.30.200.20">
    <property type="entry name" value="Phosphorylase Kinase, domain 1"/>
    <property type="match status" value="1"/>
</dbReference>
<evidence type="ECO:0000256" key="4">
    <source>
        <dbReference type="ARBA" id="ARBA00022741"/>
    </source>
</evidence>
<keyword evidence="3" id="KW-0808">Transferase</keyword>
<evidence type="ECO:0000256" key="9">
    <source>
        <dbReference type="SAM" id="Phobius"/>
    </source>
</evidence>
<dbReference type="InterPro" id="IPR035992">
    <property type="entry name" value="Ricin_B-like_lectins"/>
</dbReference>
<dbReference type="SUPFAM" id="SSF50370">
    <property type="entry name" value="Ricin B-like lectins"/>
    <property type="match status" value="1"/>
</dbReference>
<feature type="binding site" evidence="7">
    <location>
        <position position="41"/>
    </location>
    <ligand>
        <name>ATP</name>
        <dbReference type="ChEBI" id="CHEBI:30616"/>
    </ligand>
</feature>
<protein>
    <recommendedName>
        <fullName evidence="1">non-specific serine/threonine protein kinase</fullName>
        <ecNumber evidence="1">2.7.11.1</ecNumber>
    </recommendedName>
</protein>
<dbReference type="PANTHER" id="PTHR43289">
    <property type="entry name" value="MITOGEN-ACTIVATED PROTEIN KINASE KINASE KINASE 20-RELATED"/>
    <property type="match status" value="1"/>
</dbReference>
<dbReference type="Gene3D" id="1.10.510.10">
    <property type="entry name" value="Transferase(Phosphotransferase) domain 1"/>
    <property type="match status" value="1"/>
</dbReference>
<keyword evidence="9" id="KW-0472">Membrane</keyword>
<comment type="caution">
    <text evidence="11">The sequence shown here is derived from an EMBL/GenBank/DDBJ whole genome shotgun (WGS) entry which is preliminary data.</text>
</comment>
<dbReference type="CDD" id="cd14014">
    <property type="entry name" value="STKc_PknB_like"/>
    <property type="match status" value="1"/>
</dbReference>
<dbReference type="Pfam" id="PF00069">
    <property type="entry name" value="Pkinase"/>
    <property type="match status" value="1"/>
</dbReference>
<dbReference type="EC" id="2.7.11.1" evidence="1"/>
<feature type="transmembrane region" description="Helical" evidence="9">
    <location>
        <begin position="344"/>
        <end position="366"/>
    </location>
</feature>
<dbReference type="Proteomes" id="UP001595839">
    <property type="component" value="Unassembled WGS sequence"/>
</dbReference>
<sequence length="569" mass="58798">MSHQGRLIAGRYRVLDRIGRGGMAVVWRAHDDLLDRQVAVKRLHPQPHLDDDELATLFERARREARSTARIVHPNVVVVHDVVDDEGLPTIVMEYVPSTNLNDLVEEHGPVPPEEAARIGLAVLAALRAAHRAGILHRDVKPANVLLAEDGRVVLTDFGIAHASETSQLTRTGQLVGSVDFIAPERLVGAAPGPESDLWALGATLFQAVDGRSPFLRGSVTETMYAIAMEPVPEVRSAGPLAPLIRGLLASKPADRLSAEDAERLLRTATASAADRGSGSGGGSSVAPAQAARRKAKLKPKPGPDSGLLTGETSAVGLPGEHTHRAAARVRAQRRPSARSRKRAVLVAAVATAVLIAIALLVTTAMEKDPASAAPSGDPVPVGDTTAPRTPGTGTASPVSSPSASPGSDAASPAAQPSLPSTTGTGQEDAEVPAGGGNVSTGPDVAPTGRALVVDASGKCLSGGEGNEGTQLFQATCDGSAAQRWQIRSDGTIRSSGKCMTAAGGETAERTEIQLAGCDGGASQEFRLVGTELRADQSQRCVDIFGGASGTGAVLFECNGRDNQTWTAQ</sequence>
<keyword evidence="9" id="KW-1133">Transmembrane helix</keyword>
<dbReference type="Gene3D" id="2.80.10.50">
    <property type="match status" value="1"/>
</dbReference>
<dbReference type="GO" id="GO:0004674">
    <property type="term" value="F:protein serine/threonine kinase activity"/>
    <property type="evidence" value="ECO:0007669"/>
    <property type="project" value="UniProtKB-KW"/>
</dbReference>
<dbReference type="Pfam" id="PF00652">
    <property type="entry name" value="Ricin_B_lectin"/>
    <property type="match status" value="1"/>
</dbReference>
<keyword evidence="5 11" id="KW-0418">Kinase</keyword>
<evidence type="ECO:0000259" key="10">
    <source>
        <dbReference type="PROSITE" id="PS50011"/>
    </source>
</evidence>
<dbReference type="CDD" id="cd00161">
    <property type="entry name" value="beta-trefoil_Ricin-like"/>
    <property type="match status" value="1"/>
</dbReference>
<dbReference type="RefSeq" id="WP_381179902.1">
    <property type="nucleotide sequence ID" value="NZ_JBHSFK010000003.1"/>
</dbReference>
<keyword evidence="6 7" id="KW-0067">ATP-binding</keyword>
<dbReference type="PANTHER" id="PTHR43289:SF6">
    <property type="entry name" value="SERINE_THREONINE-PROTEIN KINASE NEKL-3"/>
    <property type="match status" value="1"/>
</dbReference>
<evidence type="ECO:0000256" key="7">
    <source>
        <dbReference type="PROSITE-ProRule" id="PRU10141"/>
    </source>
</evidence>